<evidence type="ECO:0000256" key="4">
    <source>
        <dbReference type="ARBA" id="ARBA00023136"/>
    </source>
</evidence>
<evidence type="ECO:0000256" key="2">
    <source>
        <dbReference type="ARBA" id="ARBA00022692"/>
    </source>
</evidence>
<keyword evidence="2 5" id="KW-0812">Transmembrane</keyword>
<dbReference type="GO" id="GO:0005886">
    <property type="term" value="C:plasma membrane"/>
    <property type="evidence" value="ECO:0007669"/>
    <property type="project" value="UniProtKB-SubCell"/>
</dbReference>
<dbReference type="PANTHER" id="PTHR23514">
    <property type="entry name" value="BYPASS OF STOP CODON PROTEIN 6"/>
    <property type="match status" value="1"/>
</dbReference>
<dbReference type="RefSeq" id="WP_168144648.1">
    <property type="nucleotide sequence ID" value="NZ_CP038799.1"/>
</dbReference>
<gene>
    <name evidence="7" type="ORF">EXE63_28115</name>
</gene>
<dbReference type="InterPro" id="IPR020846">
    <property type="entry name" value="MFS_dom"/>
</dbReference>
<evidence type="ECO:0000313" key="8">
    <source>
        <dbReference type="Proteomes" id="UP000501849"/>
    </source>
</evidence>
<feature type="transmembrane region" description="Helical" evidence="5">
    <location>
        <begin position="170"/>
        <end position="189"/>
    </location>
</feature>
<dbReference type="SUPFAM" id="SSF103473">
    <property type="entry name" value="MFS general substrate transporter"/>
    <property type="match status" value="1"/>
</dbReference>
<evidence type="ECO:0000256" key="5">
    <source>
        <dbReference type="SAM" id="Phobius"/>
    </source>
</evidence>
<reference evidence="7 8" key="1">
    <citation type="submission" date="2019-04" db="EMBL/GenBank/DDBJ databases">
        <title>Draft, Whole-Genome Sequence of the Anthracene-degrading Mycobacterium frederiksbergense LB501T, Isolated from a Polycyclic Aromatic Hydrocarbon (PAH)-Contaminated Soil.</title>
        <authorList>
            <person name="Augelletti F."/>
        </authorList>
    </citation>
    <scope>NUCLEOTIDE SEQUENCE [LARGE SCALE GENOMIC DNA]</scope>
    <source>
        <strain evidence="7 8">LB 501T</strain>
    </source>
</reference>
<proteinExistence type="predicted"/>
<dbReference type="Pfam" id="PF07690">
    <property type="entry name" value="MFS_1"/>
    <property type="match status" value="1"/>
</dbReference>
<accession>A0A6H0SCY7</accession>
<dbReference type="PROSITE" id="PS50850">
    <property type="entry name" value="MFS"/>
    <property type="match status" value="1"/>
</dbReference>
<evidence type="ECO:0000313" key="7">
    <source>
        <dbReference type="EMBL" id="QIV84309.1"/>
    </source>
</evidence>
<evidence type="ECO:0000256" key="3">
    <source>
        <dbReference type="ARBA" id="ARBA00022989"/>
    </source>
</evidence>
<feature type="transmembrane region" description="Helical" evidence="5">
    <location>
        <begin position="142"/>
        <end position="164"/>
    </location>
</feature>
<protein>
    <submittedName>
        <fullName evidence="7">MFS transporter</fullName>
    </submittedName>
</protein>
<feature type="transmembrane region" description="Helical" evidence="5">
    <location>
        <begin position="249"/>
        <end position="269"/>
    </location>
</feature>
<organism evidence="7 8">
    <name type="scientific">Mycolicibacterium frederiksbergense</name>
    <dbReference type="NCBI Taxonomy" id="117567"/>
    <lineage>
        <taxon>Bacteria</taxon>
        <taxon>Bacillati</taxon>
        <taxon>Actinomycetota</taxon>
        <taxon>Actinomycetes</taxon>
        <taxon>Mycobacteriales</taxon>
        <taxon>Mycobacteriaceae</taxon>
        <taxon>Mycolicibacterium</taxon>
    </lineage>
</organism>
<dbReference type="PANTHER" id="PTHR23514:SF13">
    <property type="entry name" value="INNER MEMBRANE PROTEIN YBJJ"/>
    <property type="match status" value="1"/>
</dbReference>
<sequence>MVSGPIDTVRDRRARVAVGALFLTNGAVFANLLPRYPEIKTDLALTNAEYGAVAAAFPTGALVAGLAAGMVIRRLGSARAAVSSTVMLAVLLVVAGYASGPAVLAAALFLGGACDAVTDVAQNAHGLRVQQRYGRSIINSLHAVWAAGAILGGMMGAGAIALGIDRGPHLAISAALFAAVALAAYPFLLPGPDRAEGETSPTGSGFRAGLAVYAVLAALIAMAIAGAVIEDAGSTWATLYMRDGVGAPPAVAVSGYVALMGAMFIGRLTGDRLVDRFGERAVTLSGGLVIAAGMGAALALPSVPGTIAGFAAVGLGVATLVPAAMHGADRLPGLRPGTGLTAVAWLMRLGFVASPPVVGLIADAAGLRAGLLLVPAAGLLVALLACCPGVLSGRHRPSRS</sequence>
<dbReference type="Gene3D" id="1.20.1250.20">
    <property type="entry name" value="MFS general substrate transporter like domains"/>
    <property type="match status" value="1"/>
</dbReference>
<dbReference type="GO" id="GO:0022857">
    <property type="term" value="F:transmembrane transporter activity"/>
    <property type="evidence" value="ECO:0007669"/>
    <property type="project" value="InterPro"/>
</dbReference>
<feature type="transmembrane region" description="Helical" evidence="5">
    <location>
        <begin position="281"/>
        <end position="300"/>
    </location>
</feature>
<feature type="transmembrane region" description="Helical" evidence="5">
    <location>
        <begin position="53"/>
        <end position="72"/>
    </location>
</feature>
<dbReference type="EMBL" id="CP038799">
    <property type="protein sequence ID" value="QIV84309.1"/>
    <property type="molecule type" value="Genomic_DNA"/>
</dbReference>
<keyword evidence="8" id="KW-1185">Reference proteome</keyword>
<dbReference type="InterPro" id="IPR051788">
    <property type="entry name" value="MFS_Transporter"/>
</dbReference>
<evidence type="ECO:0000256" key="1">
    <source>
        <dbReference type="ARBA" id="ARBA00004651"/>
    </source>
</evidence>
<dbReference type="AlphaFoldDB" id="A0A6H0SCY7"/>
<dbReference type="InterPro" id="IPR036259">
    <property type="entry name" value="MFS_trans_sf"/>
</dbReference>
<keyword evidence="4 5" id="KW-0472">Membrane</keyword>
<feature type="transmembrane region" description="Helical" evidence="5">
    <location>
        <begin position="370"/>
        <end position="391"/>
    </location>
</feature>
<dbReference type="InterPro" id="IPR011701">
    <property type="entry name" value="MFS"/>
</dbReference>
<evidence type="ECO:0000259" key="6">
    <source>
        <dbReference type="PROSITE" id="PS50850"/>
    </source>
</evidence>
<feature type="transmembrane region" description="Helical" evidence="5">
    <location>
        <begin position="306"/>
        <end position="325"/>
    </location>
</feature>
<feature type="transmembrane region" description="Helical" evidence="5">
    <location>
        <begin position="16"/>
        <end position="33"/>
    </location>
</feature>
<comment type="subcellular location">
    <subcellularLocation>
        <location evidence="1">Cell membrane</location>
        <topology evidence="1">Multi-pass membrane protein</topology>
    </subcellularLocation>
</comment>
<feature type="domain" description="Major facilitator superfamily (MFS) profile" evidence="6">
    <location>
        <begin position="1"/>
        <end position="394"/>
    </location>
</feature>
<dbReference type="CDD" id="cd17393">
    <property type="entry name" value="MFS_MosC_like"/>
    <property type="match status" value="1"/>
</dbReference>
<keyword evidence="3 5" id="KW-1133">Transmembrane helix</keyword>
<name>A0A6H0SCY7_9MYCO</name>
<feature type="transmembrane region" description="Helical" evidence="5">
    <location>
        <begin position="337"/>
        <end position="358"/>
    </location>
</feature>
<dbReference type="KEGG" id="mfre:EXE63_28115"/>
<feature type="transmembrane region" description="Helical" evidence="5">
    <location>
        <begin position="210"/>
        <end position="229"/>
    </location>
</feature>
<dbReference type="Proteomes" id="UP000501849">
    <property type="component" value="Chromosome"/>
</dbReference>